<evidence type="ECO:0000313" key="1">
    <source>
        <dbReference type="EMBL" id="MBB4965428.1"/>
    </source>
</evidence>
<comment type="caution">
    <text evidence="1">The sequence shown here is derived from an EMBL/GenBank/DDBJ whole genome shotgun (WGS) entry which is preliminary data.</text>
</comment>
<gene>
    <name evidence="1" type="ORF">F4559_002787</name>
</gene>
<dbReference type="Proteomes" id="UP000542674">
    <property type="component" value="Unassembled WGS sequence"/>
</dbReference>
<keyword evidence="2" id="KW-1185">Reference proteome</keyword>
<dbReference type="RefSeq" id="WP_184668950.1">
    <property type="nucleotide sequence ID" value="NZ_BAABAI010000001.1"/>
</dbReference>
<reference evidence="1 2" key="1">
    <citation type="submission" date="2020-08" db="EMBL/GenBank/DDBJ databases">
        <title>Sequencing the genomes of 1000 actinobacteria strains.</title>
        <authorList>
            <person name="Klenk H.-P."/>
        </authorList>
    </citation>
    <scope>NUCLEOTIDE SEQUENCE [LARGE SCALE GENOMIC DNA]</scope>
    <source>
        <strain evidence="1 2">DSM 45084</strain>
    </source>
</reference>
<dbReference type="AlphaFoldDB" id="A0A7W7T2M1"/>
<name>A0A7W7T2M1_9PSEU</name>
<accession>A0A7W7T2M1</accession>
<sequence length="392" mass="42943">MRNALSLPLVPWEGGPKYYGQFAKSSAWNDPNFFPIAVWGATVGSQKDIDLDKAVGINTYLELYDTPRLDLIRDAGMFAIHDQTTNPNLGSETVGWLLADEPEQFGQGDALNLLKSTSAKLPNDGRMRYTNFTANMIWPNYAPEDGMAAQWLEVNGAVSLDTYWYGRFMGCDRLSHPDLPARNQSLLTEDECYRPSNYGYGVTKQREIAAESGKTESVFGFVENGRPYAENPAIKPDHLQAAVMSMIIHGARGINYFNHTYGDWCPSSNNFRYTALFGGDCYAAMTKAATKVNGQIKALAPVLNSQSYAWTFNPSLDTMLKVHNGYAYVFAMGSGIPGGTATGSFALNLPPEAAGSTSVEVVDEGRTIPVAGGKFTDTFASSTAYHIYKIRL</sequence>
<evidence type="ECO:0000313" key="2">
    <source>
        <dbReference type="Proteomes" id="UP000542674"/>
    </source>
</evidence>
<dbReference type="EMBL" id="JACHJS010000001">
    <property type="protein sequence ID" value="MBB4965428.1"/>
    <property type="molecule type" value="Genomic_DNA"/>
</dbReference>
<protein>
    <submittedName>
        <fullName evidence="1">Uncharacterized protein</fullName>
    </submittedName>
</protein>
<proteinExistence type="predicted"/>
<organism evidence="1 2">
    <name type="scientific">Saccharothrix violaceirubra</name>
    <dbReference type="NCBI Taxonomy" id="413306"/>
    <lineage>
        <taxon>Bacteria</taxon>
        <taxon>Bacillati</taxon>
        <taxon>Actinomycetota</taxon>
        <taxon>Actinomycetes</taxon>
        <taxon>Pseudonocardiales</taxon>
        <taxon>Pseudonocardiaceae</taxon>
        <taxon>Saccharothrix</taxon>
    </lineage>
</organism>